<dbReference type="OrthoDB" id="2067919at2"/>
<dbReference type="eggNOG" id="COG3628">
    <property type="taxonomic scope" value="Bacteria"/>
</dbReference>
<accession>D9R639</accession>
<proteinExistence type="predicted"/>
<evidence type="ECO:0000313" key="2">
    <source>
        <dbReference type="EMBL" id="ADL03473.1"/>
    </source>
</evidence>
<reference evidence="2" key="1">
    <citation type="submission" date="2010-07" db="EMBL/GenBank/DDBJ databases">
        <title>Complete sequence of Clostridium saccharolyticum WM1.</title>
        <authorList>
            <consortium name="US DOE Joint Genome Institute"/>
            <person name="Lucas S."/>
            <person name="Copeland A."/>
            <person name="Lapidus A."/>
            <person name="Cheng J.-F."/>
            <person name="Bruce D."/>
            <person name="Goodwin L."/>
            <person name="Pitluck S."/>
            <person name="Chertkov O."/>
            <person name="Detter J.C."/>
            <person name="Han C."/>
            <person name="Tapia R."/>
            <person name="Land M."/>
            <person name="Hauser L."/>
            <person name="Chang Y.-J."/>
            <person name="Jeffries C."/>
            <person name="Kyrpides N."/>
            <person name="Ivanova N."/>
            <person name="Mikhailova N."/>
            <person name="Mouttaki H."/>
            <person name="Lin L."/>
            <person name="Zhou J."/>
            <person name="Hemme C.L."/>
            <person name="Woyke T."/>
        </authorList>
    </citation>
    <scope>NUCLEOTIDE SEQUENCE [LARGE SCALE GENOMIC DNA]</scope>
    <source>
        <strain evidence="2">WM1</strain>
    </source>
</reference>
<dbReference type="Pfam" id="PF04965">
    <property type="entry name" value="GPW_gp25"/>
    <property type="match status" value="1"/>
</dbReference>
<dbReference type="RefSeq" id="WP_013271568.1">
    <property type="nucleotide sequence ID" value="NC_014376.1"/>
</dbReference>
<dbReference type="Gene3D" id="3.10.450.40">
    <property type="match status" value="1"/>
</dbReference>
<keyword evidence="3" id="KW-1185">Reference proteome</keyword>
<evidence type="ECO:0000313" key="3">
    <source>
        <dbReference type="Proteomes" id="UP000001662"/>
    </source>
</evidence>
<dbReference type="AlphaFoldDB" id="D9R639"/>
<evidence type="ECO:0000259" key="1">
    <source>
        <dbReference type="Pfam" id="PF04965"/>
    </source>
</evidence>
<dbReference type="KEGG" id="csh:Closa_0854"/>
<dbReference type="Proteomes" id="UP000001662">
    <property type="component" value="Chromosome"/>
</dbReference>
<dbReference type="STRING" id="610130.Closa_0854"/>
<gene>
    <name evidence="2" type="ordered locus">Closa_0854</name>
</gene>
<organism evidence="2 3">
    <name type="scientific">Lacrimispora saccharolytica (strain ATCC 35040 / DSM 2544 / NRCC 2533 / WM1)</name>
    <name type="common">Clostridium saccharolyticum</name>
    <dbReference type="NCBI Taxonomy" id="610130"/>
    <lineage>
        <taxon>Bacteria</taxon>
        <taxon>Bacillati</taxon>
        <taxon>Bacillota</taxon>
        <taxon>Clostridia</taxon>
        <taxon>Lachnospirales</taxon>
        <taxon>Lachnospiraceae</taxon>
        <taxon>Lacrimispora</taxon>
    </lineage>
</organism>
<name>D9R639_LACSW</name>
<dbReference type="InterPro" id="IPR007048">
    <property type="entry name" value="IraD/Gp25-like"/>
</dbReference>
<dbReference type="HOGENOM" id="CLU_170883_0_0_9"/>
<dbReference type="PaxDb" id="610130-Closa_0854"/>
<dbReference type="SUPFAM" id="SSF160719">
    <property type="entry name" value="gpW/gp25-like"/>
    <property type="match status" value="1"/>
</dbReference>
<dbReference type="EMBL" id="CP002109">
    <property type="protein sequence ID" value="ADL03473.1"/>
    <property type="molecule type" value="Genomic_DNA"/>
</dbReference>
<sequence>MERYEVSISDVCGEQAEELKRNLTTLFGTRAGAQPADREFGISWECLDEMPEAAESLFFLEAAKKVERYEPRVRIHDIVFEQKEGMLVPHIYFKGKEEP</sequence>
<protein>
    <recommendedName>
        <fullName evidence="1">IraD/Gp25-like domain-containing protein</fullName>
    </recommendedName>
</protein>
<feature type="domain" description="IraD/Gp25-like" evidence="1">
    <location>
        <begin position="16"/>
        <end position="84"/>
    </location>
</feature>